<dbReference type="HOGENOM" id="CLU_115403_9_2_2"/>
<dbReference type="NCBIfam" id="TIGR00377">
    <property type="entry name" value="ant_ant_sig"/>
    <property type="match status" value="1"/>
</dbReference>
<dbReference type="AlphaFoldDB" id="L0HHM2"/>
<evidence type="ECO:0000256" key="1">
    <source>
        <dbReference type="ARBA" id="ARBA00009013"/>
    </source>
</evidence>
<dbReference type="Pfam" id="PF01740">
    <property type="entry name" value="STAS"/>
    <property type="match status" value="1"/>
</dbReference>
<reference evidence="4" key="1">
    <citation type="submission" date="2011-12" db="EMBL/GenBank/DDBJ databases">
        <title>Complete sequence of Methanoregula formicicum SMSP.</title>
        <authorList>
            <person name="Lucas S."/>
            <person name="Han J."/>
            <person name="Lapidus A."/>
            <person name="Cheng J.-F."/>
            <person name="Goodwin L."/>
            <person name="Pitluck S."/>
            <person name="Peters L."/>
            <person name="Ovchinnikova G."/>
            <person name="Teshima H."/>
            <person name="Detter J.C."/>
            <person name="Han C."/>
            <person name="Tapia R."/>
            <person name="Land M."/>
            <person name="Hauser L."/>
            <person name="Kyrpides N."/>
            <person name="Ivanova N."/>
            <person name="Pagani I."/>
            <person name="Imachi H."/>
            <person name="Tamaki H."/>
            <person name="Sekiguchi Y."/>
            <person name="Kamagata Y."/>
            <person name="Cadillo-Quiroz H."/>
            <person name="Zinder S."/>
            <person name="Liu W.-T."/>
            <person name="Woyke T."/>
        </authorList>
    </citation>
    <scope>NUCLEOTIDE SEQUENCE [LARGE SCALE GENOMIC DNA]</scope>
    <source>
        <strain evidence="4">DSM 22288 / NBRC 105244 / SMSP</strain>
    </source>
</reference>
<evidence type="ECO:0000259" key="2">
    <source>
        <dbReference type="PROSITE" id="PS50801"/>
    </source>
</evidence>
<dbReference type="InterPro" id="IPR003658">
    <property type="entry name" value="Anti-sigma_ant"/>
</dbReference>
<feature type="domain" description="STAS" evidence="2">
    <location>
        <begin position="1"/>
        <end position="110"/>
    </location>
</feature>
<accession>L0HHM2</accession>
<dbReference type="STRING" id="593750.Metfor_2256"/>
<reference evidence="3 4" key="2">
    <citation type="journal article" date="2014" name="Genome Announc.">
        <title>Complete Genome Sequence of Methanoregula formicica SMSPT, a Mesophilic Hydrogenotrophic Methanogen Isolated from a Methanogenic Upflow Anaerobic Sludge Blanket Reactor.</title>
        <authorList>
            <person name="Yamamoto K."/>
            <person name="Tamaki H."/>
            <person name="Cadillo-Quiroz H."/>
            <person name="Imachi H."/>
            <person name="Kyrpides N."/>
            <person name="Woyke T."/>
            <person name="Goodwin L."/>
            <person name="Zinder S.H."/>
            <person name="Kamagata Y."/>
            <person name="Liu W.T."/>
        </authorList>
    </citation>
    <scope>NUCLEOTIDE SEQUENCE [LARGE SCALE GENOMIC DNA]</scope>
    <source>
        <strain evidence="4">DSM 22288 / NBRC 105244 / SMSP</strain>
    </source>
</reference>
<dbReference type="RefSeq" id="WP_015286224.1">
    <property type="nucleotide sequence ID" value="NC_019943.1"/>
</dbReference>
<dbReference type="OrthoDB" id="70392at2157"/>
<proteinExistence type="inferred from homology"/>
<comment type="similarity">
    <text evidence="1">Belongs to the anti-sigma-factor antagonist family.</text>
</comment>
<dbReference type="PANTHER" id="PTHR33495">
    <property type="entry name" value="ANTI-SIGMA FACTOR ANTAGONIST TM_1081-RELATED-RELATED"/>
    <property type="match status" value="1"/>
</dbReference>
<dbReference type="Proteomes" id="UP000010824">
    <property type="component" value="Chromosome"/>
</dbReference>
<evidence type="ECO:0000313" key="3">
    <source>
        <dbReference type="EMBL" id="AGB03261.1"/>
    </source>
</evidence>
<dbReference type="KEGG" id="mfo:Metfor_2256"/>
<dbReference type="GeneID" id="14309648"/>
<keyword evidence="4" id="KW-1185">Reference proteome</keyword>
<dbReference type="InParanoid" id="L0HHM2"/>
<dbReference type="InterPro" id="IPR002645">
    <property type="entry name" value="STAS_dom"/>
</dbReference>
<dbReference type="Gene3D" id="3.30.750.24">
    <property type="entry name" value="STAS domain"/>
    <property type="match status" value="1"/>
</dbReference>
<dbReference type="EMBL" id="CP003167">
    <property type="protein sequence ID" value="AGB03261.1"/>
    <property type="molecule type" value="Genomic_DNA"/>
</dbReference>
<protein>
    <submittedName>
        <fullName evidence="3">Anti-anti-sigma factor</fullName>
    </submittedName>
</protein>
<dbReference type="SUPFAM" id="SSF52091">
    <property type="entry name" value="SpoIIaa-like"/>
    <property type="match status" value="1"/>
</dbReference>
<dbReference type="GO" id="GO:0043856">
    <property type="term" value="F:anti-sigma factor antagonist activity"/>
    <property type="evidence" value="ECO:0007669"/>
    <property type="project" value="InterPro"/>
</dbReference>
<dbReference type="InterPro" id="IPR036513">
    <property type="entry name" value="STAS_dom_sf"/>
</dbReference>
<dbReference type="eggNOG" id="arCOG06891">
    <property type="taxonomic scope" value="Archaea"/>
</dbReference>
<dbReference type="CDD" id="cd07043">
    <property type="entry name" value="STAS_anti-anti-sigma_factors"/>
    <property type="match status" value="1"/>
</dbReference>
<sequence precursor="true">MEIKTTSKDNATTLSLNGRIDTATAPELEQAINKVIDGGQRKVLLDFAGVTYISSGGLRVLLATAKKLKNPGDKFGICALTPEVLKILKLAGFTSIFSIYASEGETLAGW</sequence>
<name>L0HHM2_METFS</name>
<evidence type="ECO:0000313" key="4">
    <source>
        <dbReference type="Proteomes" id="UP000010824"/>
    </source>
</evidence>
<gene>
    <name evidence="3" type="ordered locus">Metfor_2256</name>
</gene>
<organism evidence="3 4">
    <name type="scientific">Methanoregula formicica (strain DSM 22288 / NBRC 105244 / SMSP)</name>
    <dbReference type="NCBI Taxonomy" id="593750"/>
    <lineage>
        <taxon>Archaea</taxon>
        <taxon>Methanobacteriati</taxon>
        <taxon>Methanobacteriota</taxon>
        <taxon>Stenosarchaea group</taxon>
        <taxon>Methanomicrobia</taxon>
        <taxon>Methanomicrobiales</taxon>
        <taxon>Methanoregulaceae</taxon>
        <taxon>Methanoregula</taxon>
    </lineage>
</organism>
<dbReference type="PROSITE" id="PS50801">
    <property type="entry name" value="STAS"/>
    <property type="match status" value="1"/>
</dbReference>